<organism evidence="1 2">
    <name type="scientific">Planobispora longispora</name>
    <dbReference type="NCBI Taxonomy" id="28887"/>
    <lineage>
        <taxon>Bacteria</taxon>
        <taxon>Bacillati</taxon>
        <taxon>Actinomycetota</taxon>
        <taxon>Actinomycetes</taxon>
        <taxon>Streptosporangiales</taxon>
        <taxon>Streptosporangiaceae</taxon>
        <taxon>Planobispora</taxon>
    </lineage>
</organism>
<protein>
    <submittedName>
        <fullName evidence="1">Uncharacterized protein</fullName>
    </submittedName>
</protein>
<evidence type="ECO:0000313" key="2">
    <source>
        <dbReference type="Proteomes" id="UP000616724"/>
    </source>
</evidence>
<name>A0A8J3RHQ8_9ACTN</name>
<dbReference type="AlphaFoldDB" id="A0A8J3RHQ8"/>
<dbReference type="EMBL" id="BOOH01000014">
    <property type="protein sequence ID" value="GIH75089.1"/>
    <property type="molecule type" value="Genomic_DNA"/>
</dbReference>
<proteinExistence type="predicted"/>
<accession>A0A8J3RHQ8</accession>
<evidence type="ECO:0000313" key="1">
    <source>
        <dbReference type="EMBL" id="GIH75089.1"/>
    </source>
</evidence>
<comment type="caution">
    <text evidence="1">The sequence shown here is derived from an EMBL/GenBank/DDBJ whole genome shotgun (WGS) entry which is preliminary data.</text>
</comment>
<reference evidence="1 2" key="1">
    <citation type="submission" date="2021-01" db="EMBL/GenBank/DDBJ databases">
        <title>Whole genome shotgun sequence of Planobispora longispora NBRC 13918.</title>
        <authorList>
            <person name="Komaki H."/>
            <person name="Tamura T."/>
        </authorList>
    </citation>
    <scope>NUCLEOTIDE SEQUENCE [LARGE SCALE GENOMIC DNA]</scope>
    <source>
        <strain evidence="1 2">NBRC 13918</strain>
    </source>
</reference>
<sequence length="88" mass="9527">MDEVESLRTLRVHLAERGISADLRGEALVVRPPASHLPVWVFVGYGGAFFCWQSAEERHPVTDMAGAADALALYTTPPASLFGETARS</sequence>
<gene>
    <name evidence="1" type="ORF">Plo01_15180</name>
</gene>
<keyword evidence="2" id="KW-1185">Reference proteome</keyword>
<dbReference type="RefSeq" id="WP_203889797.1">
    <property type="nucleotide sequence ID" value="NZ_BOOH01000014.1"/>
</dbReference>
<dbReference type="Proteomes" id="UP000616724">
    <property type="component" value="Unassembled WGS sequence"/>
</dbReference>